<dbReference type="Pfam" id="PF04497">
    <property type="entry name" value="Pox_E2-like"/>
    <property type="match status" value="1"/>
</dbReference>
<protein>
    <submittedName>
        <fullName evidence="1">MC032</fullName>
    </submittedName>
</protein>
<dbReference type="Proteomes" id="UP000317891">
    <property type="component" value="Segment"/>
</dbReference>
<organism evidence="1">
    <name type="scientific">Molluscum contagiosum virus subtype 2</name>
    <name type="common">MOCV</name>
    <name type="synonym">MCVII</name>
    <dbReference type="NCBI Taxonomy" id="10281"/>
    <lineage>
        <taxon>Viruses</taxon>
        <taxon>Varidnaviria</taxon>
        <taxon>Bamfordvirae</taxon>
        <taxon>Nucleocytoviricota</taxon>
        <taxon>Pokkesviricetes</taxon>
        <taxon>Chitovirales</taxon>
        <taxon>Poxviridae</taxon>
        <taxon>Chordopoxvirinae</taxon>
        <taxon>Molluscipoxvirus</taxon>
        <taxon>Molluscipoxvirus molluscum</taxon>
        <taxon>Molluscum contagiosum virus</taxon>
    </lineage>
</organism>
<reference evidence="2" key="2">
    <citation type="journal article" date="2018" name="Viruses">
        <title>New Insights into the Evolutionary and Genomic Landscape of Molluscum Contagiosum Virus (MCV) based on Nine MCV1 and Six MCV2 Complete Genome Sequences.</title>
        <authorList>
            <person name="Zorec T."/>
            <person name="Kutnjak D."/>
            <person name="Hosnjak L."/>
            <person name="Kusar B."/>
            <person name="Trcko K."/>
            <person name="Kocjan B."/>
            <person name="Li Y."/>
            <person name="Krizmaric M."/>
            <person name="Miljkovic J."/>
            <person name="Ravnikar M."/>
            <person name="Poljak M."/>
        </authorList>
    </citation>
    <scope>NUCLEOTIDE SEQUENCE [LARGE SCALE GENOMIC DNA]</scope>
    <source>
        <strain evidence="2">MCV2_MB98</strain>
        <strain evidence="3">MCV2_MC313</strain>
        <strain evidence="4">MCV2_MC316</strain>
        <strain evidence="5">MCV2_MC332</strain>
        <strain evidence="6">MCV2_MC515</strain>
    </source>
</reference>
<dbReference type="PIRSF" id="PIRSF015692">
    <property type="entry name" value="VAC_E2L"/>
    <property type="match status" value="1"/>
</dbReference>
<gene>
    <name evidence="1" type="primary">MC032L</name>
</gene>
<accession>A0A1S7DLL8</accession>
<dbReference type="EMBL" id="MH320549">
    <property type="protein sequence ID" value="AYO87837.1"/>
    <property type="molecule type" value="Genomic_DNA"/>
</dbReference>
<evidence type="ECO:0000313" key="1">
    <source>
        <dbReference type="EMBL" id="AQY16605.1"/>
    </source>
</evidence>
<name>A0A1S7DLL8_MCV2</name>
<dbReference type="EMBL" id="MH320548">
    <property type="protein sequence ID" value="AYO87667.1"/>
    <property type="molecule type" value="Genomic_DNA"/>
</dbReference>
<dbReference type="EMBL" id="MH320551">
    <property type="protein sequence ID" value="AYO88177.1"/>
    <property type="molecule type" value="Genomic_DNA"/>
</dbReference>
<reference evidence="2" key="3">
    <citation type="submission" date="2018-05" db="EMBL/GenBank/DDBJ databases">
        <authorList>
            <person name="Zorec T.M."/>
            <person name="Hosnjak L."/>
            <person name="Kutnjak D."/>
            <person name="Kusar B."/>
            <person name="Trcko K."/>
            <person name="Kocjan B.J."/>
            <person name="Li Y."/>
            <person name="Krizmaric M."/>
            <person name="Miljkovic J."/>
            <person name="Ravnikar M."/>
            <person name="Poljak M."/>
        </authorList>
    </citation>
    <scope>NUCLEOTIDE SEQUENCE</scope>
    <source>
        <strain evidence="2">MCV2_MB98</strain>
        <strain evidence="3">MCV2_MC313</strain>
        <strain evidence="4">MCV2_MC316</strain>
        <strain evidence="5">MCV2_MC332</strain>
        <strain evidence="6">MCV2_MC515</strain>
    </source>
</reference>
<dbReference type="EMBL" id="MH320550">
    <property type="protein sequence ID" value="AYO88007.1"/>
    <property type="molecule type" value="Genomic_DNA"/>
</dbReference>
<dbReference type="EMBL" id="MH320556">
    <property type="protein sequence ID" value="AYO89055.1"/>
    <property type="molecule type" value="Genomic_DNA"/>
</dbReference>
<dbReference type="EMBL" id="KY040274">
    <property type="protein sequence ID" value="AQY16605.1"/>
    <property type="molecule type" value="Genomic_DNA"/>
</dbReference>
<evidence type="ECO:0000313" key="3">
    <source>
        <dbReference type="EMBL" id="AYO87837.1"/>
    </source>
</evidence>
<dbReference type="Proteomes" id="UP000319755">
    <property type="component" value="Genome"/>
</dbReference>
<organismHost>
    <name type="scientific">Homo sapiens</name>
    <name type="common">Human</name>
    <dbReference type="NCBI Taxonomy" id="9606"/>
</organismHost>
<dbReference type="Proteomes" id="UP000320816">
    <property type="component" value="Segment"/>
</dbReference>
<proteinExistence type="predicted"/>
<dbReference type="InterPro" id="IPR007585">
    <property type="entry name" value="Poxvirus_E2"/>
</dbReference>
<dbReference type="Proteomes" id="UP000317568">
    <property type="component" value="Genome"/>
</dbReference>
<evidence type="ECO:0000313" key="4">
    <source>
        <dbReference type="EMBL" id="AYO88007.1"/>
    </source>
</evidence>
<evidence type="ECO:0000313" key="6">
    <source>
        <dbReference type="EMBL" id="AYO89055.1"/>
    </source>
</evidence>
<evidence type="ECO:0000313" key="5">
    <source>
        <dbReference type="EMBL" id="AYO88177.1"/>
    </source>
</evidence>
<reference evidence="1" key="1">
    <citation type="journal article" date="2017" name="J. Gen. Virol.">
        <title>Recombination events and variability among full-length genomes of co-circulating molluscum contagiosum virus subtypes 1 and 2.</title>
        <authorList>
            <person name="Lopez-Bueno A."/>
            <person name="Parras-Molto M."/>
            <person name="Lopez-Barrantes O."/>
            <person name="Belda S."/>
            <person name="Alejo A."/>
        </authorList>
    </citation>
    <scope>NUCLEOTIDE SEQUENCE</scope>
    <source>
        <strain evidence="1">Madrid 2016_1</strain>
    </source>
</reference>
<evidence type="ECO:0000313" key="2">
    <source>
        <dbReference type="EMBL" id="AYO87667.1"/>
    </source>
</evidence>
<dbReference type="InterPro" id="IPR021155">
    <property type="entry name" value="Poxvirus_E2/O1"/>
</dbReference>
<dbReference type="Proteomes" id="UP000320664">
    <property type="component" value="Segment"/>
</dbReference>
<dbReference type="Proteomes" id="UP000315637">
    <property type="component" value="Segment"/>
</dbReference>
<sequence>MLAVGPLREQFSRLREQVPAHGELLRRAFFKLPFSVARELLAAGLHPRSVPRHWVPELLRALPEKLYLVRPRHMQLQDLLVVLERHSNLELYTAHLEYFKRELLRAADAFLLARCVPYLTLFDDDVRYLVDVFGAAAGSLLARANARSMYSMSYHFSEDLAEEMLLADARMHEPLYDHQPFPPAFLRRMFFTHGVVPANAGLRDEPSTQLAVAVLAGVACPRAAMRFLMALHRRVLRSAGLRDFVLISIINGQRLEHWLWYARHYLRAKAEAMHVYAPIYFDDVHVPLAQHTLTRERLQNICRFAERYARDMPALARTLLAGEHFDLLAQVLAYAPADVLSESVCLRVVRAAAVPVRAAYLLHSECVLLQCHERGYTDLVDFLDRLDVATLERNGVMPFSEYCFRSEWFNREPELLAMFVRHFGFCGTMMRRLLFEYPLAPDAAACVLELMAGNPGMALFEPTRMCSLRYLLCTTRRLRVRPLRGCVTLPRERALRADGERRHFGSEADYDMLVALQIYCCEQLRSCAVRDLAFTRTREGVCLQFRARARARGGELARLAAQMYDLALLARKGLFCLPTEYLPRWLPVFDLLAGSELRAPARVEGDTLAPLEPADFVRYEDLGDAATAAYALREPAGSYHAALNALMGTLLAYLVLGSARAAPSEDAVPALVAALLRALRRGLKINERLEDTPLEVHAELVALRRAAASSCGGVTIPEPRALQSTLRLCEHACVAIILENNHSNKFSA</sequence>